<dbReference type="Gene3D" id="3.30.40.10">
    <property type="entry name" value="Zinc/RING finger domain, C3HC4 (zinc finger)"/>
    <property type="match status" value="1"/>
</dbReference>
<comment type="subcellular location">
    <subcellularLocation>
        <location evidence="2">Membrane</location>
        <topology evidence="2">Single-pass membrane protein</topology>
    </subcellularLocation>
</comment>
<dbReference type="PROSITE" id="PS50089">
    <property type="entry name" value="ZF_RING_2"/>
    <property type="match status" value="1"/>
</dbReference>
<dbReference type="GO" id="GO:0061630">
    <property type="term" value="F:ubiquitin protein ligase activity"/>
    <property type="evidence" value="ECO:0007669"/>
    <property type="project" value="UniProtKB-EC"/>
</dbReference>
<evidence type="ECO:0000256" key="13">
    <source>
        <dbReference type="ARBA" id="ARBA00024209"/>
    </source>
</evidence>
<sequence>MNTTNTVEPPYPNDMIPGRHDYLYVVGFCSMVLLLIVITYATNTYKRYRSSTTTYSDVQDHHLIKFSLGLNDDVLVTFPTFLYSDAKASYKSDNDTDVEANGSGNCSICLADYKPEDVVRLLPKCGHLFHVKCIDTWLKNHPTCPLCRKMPLVAMVPPKGGDPNS</sequence>
<dbReference type="PANTHER" id="PTHR46719:SF16">
    <property type="entry name" value="ZINC FINGER, RING_FYVE_PHD-TYPE-RELATED"/>
    <property type="match status" value="1"/>
</dbReference>
<keyword evidence="7" id="KW-0479">Metal-binding</keyword>
<keyword evidence="11 15" id="KW-1133">Transmembrane helix</keyword>
<evidence type="ECO:0000259" key="16">
    <source>
        <dbReference type="PROSITE" id="PS50089"/>
    </source>
</evidence>
<evidence type="ECO:0000256" key="14">
    <source>
        <dbReference type="PROSITE-ProRule" id="PRU00175"/>
    </source>
</evidence>
<dbReference type="AlphaFoldDB" id="A0A2U1L1X6"/>
<dbReference type="InterPro" id="IPR001841">
    <property type="entry name" value="Znf_RING"/>
</dbReference>
<evidence type="ECO:0000313" key="18">
    <source>
        <dbReference type="Proteomes" id="UP000245207"/>
    </source>
</evidence>
<protein>
    <recommendedName>
        <fullName evidence="4">RING-type E3 ubiquitin transferase</fullName>
        <ecNumber evidence="4">2.3.2.27</ecNumber>
    </recommendedName>
</protein>
<comment type="catalytic activity">
    <reaction evidence="1">
        <text>S-ubiquitinyl-[E2 ubiquitin-conjugating enzyme]-L-cysteine + [acceptor protein]-L-lysine = [E2 ubiquitin-conjugating enzyme]-L-cysteine + N(6)-ubiquitinyl-[acceptor protein]-L-lysine.</text>
        <dbReference type="EC" id="2.3.2.27"/>
    </reaction>
</comment>
<evidence type="ECO:0000256" key="4">
    <source>
        <dbReference type="ARBA" id="ARBA00012483"/>
    </source>
</evidence>
<dbReference type="CDD" id="cd16461">
    <property type="entry name" value="RING-H2_EL5-like"/>
    <property type="match status" value="1"/>
</dbReference>
<dbReference type="PANTHER" id="PTHR46719">
    <property type="entry name" value="TRANSCRIPTION FACTOR C2H2 FAMILY-RELATED"/>
    <property type="match status" value="1"/>
</dbReference>
<comment type="pathway">
    <text evidence="3">Protein modification; protein ubiquitination.</text>
</comment>
<keyword evidence="12 15" id="KW-0472">Membrane</keyword>
<evidence type="ECO:0000256" key="3">
    <source>
        <dbReference type="ARBA" id="ARBA00004906"/>
    </source>
</evidence>
<evidence type="ECO:0000256" key="1">
    <source>
        <dbReference type="ARBA" id="ARBA00000900"/>
    </source>
</evidence>
<dbReference type="Proteomes" id="UP000245207">
    <property type="component" value="Unassembled WGS sequence"/>
</dbReference>
<dbReference type="GO" id="GO:0008270">
    <property type="term" value="F:zinc ion binding"/>
    <property type="evidence" value="ECO:0007669"/>
    <property type="project" value="UniProtKB-KW"/>
</dbReference>
<evidence type="ECO:0000313" key="17">
    <source>
        <dbReference type="EMBL" id="PWA43008.1"/>
    </source>
</evidence>
<evidence type="ECO:0000256" key="9">
    <source>
        <dbReference type="ARBA" id="ARBA00022786"/>
    </source>
</evidence>
<keyword evidence="9" id="KW-0833">Ubl conjugation pathway</keyword>
<comment type="caution">
    <text evidence="17">The sequence shown here is derived from an EMBL/GenBank/DDBJ whole genome shotgun (WGS) entry which is preliminary data.</text>
</comment>
<evidence type="ECO:0000256" key="6">
    <source>
        <dbReference type="ARBA" id="ARBA00022692"/>
    </source>
</evidence>
<dbReference type="SUPFAM" id="SSF57850">
    <property type="entry name" value="RING/U-box"/>
    <property type="match status" value="1"/>
</dbReference>
<feature type="domain" description="RING-type" evidence="16">
    <location>
        <begin position="106"/>
        <end position="148"/>
    </location>
</feature>
<evidence type="ECO:0000256" key="2">
    <source>
        <dbReference type="ARBA" id="ARBA00004167"/>
    </source>
</evidence>
<dbReference type="SMART" id="SM00184">
    <property type="entry name" value="RING"/>
    <property type="match status" value="1"/>
</dbReference>
<keyword evidence="18" id="KW-1185">Reference proteome</keyword>
<dbReference type="EMBL" id="PKPP01012065">
    <property type="protein sequence ID" value="PWA43008.1"/>
    <property type="molecule type" value="Genomic_DNA"/>
</dbReference>
<name>A0A2U1L1X6_ARTAN</name>
<reference evidence="17 18" key="1">
    <citation type="journal article" date="2018" name="Mol. Plant">
        <title>The genome of Artemisia annua provides insight into the evolution of Asteraceae family and artemisinin biosynthesis.</title>
        <authorList>
            <person name="Shen Q."/>
            <person name="Zhang L."/>
            <person name="Liao Z."/>
            <person name="Wang S."/>
            <person name="Yan T."/>
            <person name="Shi P."/>
            <person name="Liu M."/>
            <person name="Fu X."/>
            <person name="Pan Q."/>
            <person name="Wang Y."/>
            <person name="Lv Z."/>
            <person name="Lu X."/>
            <person name="Zhang F."/>
            <person name="Jiang W."/>
            <person name="Ma Y."/>
            <person name="Chen M."/>
            <person name="Hao X."/>
            <person name="Li L."/>
            <person name="Tang Y."/>
            <person name="Lv G."/>
            <person name="Zhou Y."/>
            <person name="Sun X."/>
            <person name="Brodelius P.E."/>
            <person name="Rose J.K.C."/>
            <person name="Tang K."/>
        </authorList>
    </citation>
    <scope>NUCLEOTIDE SEQUENCE [LARGE SCALE GENOMIC DNA]</scope>
    <source>
        <strain evidence="18">cv. Huhao1</strain>
        <tissue evidence="17">Leaf</tissue>
    </source>
</reference>
<comment type="similarity">
    <text evidence="13">Belongs to the RING-type zinc finger family. ATL subfamily.</text>
</comment>
<dbReference type="OrthoDB" id="8062037at2759"/>
<gene>
    <name evidence="17" type="ORF">CTI12_AA539940</name>
</gene>
<evidence type="ECO:0000256" key="11">
    <source>
        <dbReference type="ARBA" id="ARBA00022989"/>
    </source>
</evidence>
<dbReference type="FunFam" id="3.30.40.10:FF:000187">
    <property type="entry name" value="E3 ubiquitin-protein ligase ATL6"/>
    <property type="match status" value="1"/>
</dbReference>
<keyword evidence="5" id="KW-0808">Transferase</keyword>
<evidence type="ECO:0000256" key="12">
    <source>
        <dbReference type="ARBA" id="ARBA00023136"/>
    </source>
</evidence>
<evidence type="ECO:0000256" key="7">
    <source>
        <dbReference type="ARBA" id="ARBA00022723"/>
    </source>
</evidence>
<evidence type="ECO:0000256" key="5">
    <source>
        <dbReference type="ARBA" id="ARBA00022679"/>
    </source>
</evidence>
<dbReference type="GO" id="GO:0016020">
    <property type="term" value="C:membrane"/>
    <property type="evidence" value="ECO:0007669"/>
    <property type="project" value="UniProtKB-SubCell"/>
</dbReference>
<evidence type="ECO:0000256" key="8">
    <source>
        <dbReference type="ARBA" id="ARBA00022771"/>
    </source>
</evidence>
<keyword evidence="6 15" id="KW-0812">Transmembrane</keyword>
<accession>A0A2U1L1X6</accession>
<keyword evidence="8 14" id="KW-0863">Zinc-finger</keyword>
<dbReference type="EC" id="2.3.2.27" evidence="4"/>
<dbReference type="InterPro" id="IPR013083">
    <property type="entry name" value="Znf_RING/FYVE/PHD"/>
</dbReference>
<dbReference type="InterPro" id="IPR045899">
    <property type="entry name" value="ATL71-like"/>
</dbReference>
<evidence type="ECO:0000256" key="15">
    <source>
        <dbReference type="SAM" id="Phobius"/>
    </source>
</evidence>
<proteinExistence type="inferred from homology"/>
<evidence type="ECO:0000256" key="10">
    <source>
        <dbReference type="ARBA" id="ARBA00022833"/>
    </source>
</evidence>
<organism evidence="17 18">
    <name type="scientific">Artemisia annua</name>
    <name type="common">Sweet wormwood</name>
    <dbReference type="NCBI Taxonomy" id="35608"/>
    <lineage>
        <taxon>Eukaryota</taxon>
        <taxon>Viridiplantae</taxon>
        <taxon>Streptophyta</taxon>
        <taxon>Embryophyta</taxon>
        <taxon>Tracheophyta</taxon>
        <taxon>Spermatophyta</taxon>
        <taxon>Magnoliopsida</taxon>
        <taxon>eudicotyledons</taxon>
        <taxon>Gunneridae</taxon>
        <taxon>Pentapetalae</taxon>
        <taxon>asterids</taxon>
        <taxon>campanulids</taxon>
        <taxon>Asterales</taxon>
        <taxon>Asteraceae</taxon>
        <taxon>Asteroideae</taxon>
        <taxon>Anthemideae</taxon>
        <taxon>Artemisiinae</taxon>
        <taxon>Artemisia</taxon>
    </lineage>
</organism>
<keyword evidence="10" id="KW-0862">Zinc</keyword>
<feature type="transmembrane region" description="Helical" evidence="15">
    <location>
        <begin position="22"/>
        <end position="41"/>
    </location>
</feature>
<dbReference type="Pfam" id="PF13639">
    <property type="entry name" value="zf-RING_2"/>
    <property type="match status" value="1"/>
</dbReference>